<gene>
    <name evidence="2" type="ORF">F3J38_13725</name>
</gene>
<keyword evidence="1" id="KW-1133">Transmembrane helix</keyword>
<keyword evidence="1" id="KW-0472">Membrane</keyword>
<evidence type="ECO:0000256" key="1">
    <source>
        <dbReference type="SAM" id="Phobius"/>
    </source>
</evidence>
<dbReference type="RefSeq" id="WP_167139209.1">
    <property type="nucleotide sequence ID" value="NZ_VWXD01000004.1"/>
</dbReference>
<dbReference type="EMBL" id="VWXD01000004">
    <property type="protein sequence ID" value="NIF01111.1"/>
    <property type="molecule type" value="Genomic_DNA"/>
</dbReference>
<protein>
    <submittedName>
        <fullName evidence="2">Uncharacterized protein</fullName>
    </submittedName>
</protein>
<feature type="transmembrane region" description="Helical" evidence="1">
    <location>
        <begin position="72"/>
        <end position="97"/>
    </location>
</feature>
<sequence>MKYLAFFFFWVVTVYYVWNGKDFYNKKEWAGFVKKFIAVLVGIVLLAFVLKGVVLIIPGFSNDLAGDLMEEIGVSFIFILGMKYMIVMICTLFSGIMDFHKKYNADNYTRFSPAVSKLVPGMLIFAKCVVSLGSIVIYYGIWLAN</sequence>
<evidence type="ECO:0000313" key="2">
    <source>
        <dbReference type="EMBL" id="NIF01111.1"/>
    </source>
</evidence>
<reference evidence="2 3" key="1">
    <citation type="journal article" date="2019" name="bioRxiv">
        <title>Bacteria contribute to plant secondary compound degradation in a generalist herbivore system.</title>
        <authorList>
            <person name="Francoeur C.B."/>
            <person name="Khadempour L."/>
            <person name="Moreira-Soto R.D."/>
            <person name="Gotting K."/>
            <person name="Book A.J."/>
            <person name="Pinto-Tomas A.A."/>
            <person name="Keefover-Ring K."/>
            <person name="Currie C.R."/>
        </authorList>
    </citation>
    <scope>NUCLEOTIDE SEQUENCE [LARGE SCALE GENOMIC DNA]</scope>
    <source>
        <strain evidence="2 3">Acro-805</strain>
    </source>
</reference>
<feature type="transmembrane region" description="Helical" evidence="1">
    <location>
        <begin position="118"/>
        <end position="141"/>
    </location>
</feature>
<comment type="caution">
    <text evidence="2">The sequence shown here is derived from an EMBL/GenBank/DDBJ whole genome shotgun (WGS) entry which is preliminary data.</text>
</comment>
<keyword evidence="3" id="KW-1185">Reference proteome</keyword>
<accession>A0ABX0QXR4</accession>
<name>A0ABX0QXR4_9GAMM</name>
<feature type="transmembrane region" description="Helical" evidence="1">
    <location>
        <begin position="36"/>
        <end position="60"/>
    </location>
</feature>
<feature type="transmembrane region" description="Helical" evidence="1">
    <location>
        <begin position="6"/>
        <end position="24"/>
    </location>
</feature>
<proteinExistence type="predicted"/>
<keyword evidence="1" id="KW-0812">Transmembrane</keyword>
<dbReference type="Proteomes" id="UP000780690">
    <property type="component" value="Unassembled WGS sequence"/>
</dbReference>
<evidence type="ECO:0000313" key="3">
    <source>
        <dbReference type="Proteomes" id="UP000780690"/>
    </source>
</evidence>
<organism evidence="2 3">
    <name type="scientific">Candidatus Pantoea formicae</name>
    <dbReference type="NCBI Taxonomy" id="2608355"/>
    <lineage>
        <taxon>Bacteria</taxon>
        <taxon>Pseudomonadati</taxon>
        <taxon>Pseudomonadota</taxon>
        <taxon>Gammaproteobacteria</taxon>
        <taxon>Enterobacterales</taxon>
        <taxon>Erwiniaceae</taxon>
        <taxon>Pantoea</taxon>
    </lineage>
</organism>